<dbReference type="GO" id="GO:0005886">
    <property type="term" value="C:plasma membrane"/>
    <property type="evidence" value="ECO:0007669"/>
    <property type="project" value="UniProtKB-SubCell"/>
</dbReference>
<dbReference type="EMBL" id="JH431485">
    <property type="status" value="NOT_ANNOTATED_CDS"/>
    <property type="molecule type" value="Genomic_DNA"/>
</dbReference>
<keyword evidence="11" id="KW-1185">Reference proteome</keyword>
<evidence type="ECO:0000256" key="7">
    <source>
        <dbReference type="PIRNR" id="PIRNR007991"/>
    </source>
</evidence>
<proteinExistence type="inferred from homology"/>
<dbReference type="AlphaFoldDB" id="T1ITI0"/>
<organism evidence="10 11">
    <name type="scientific">Strigamia maritima</name>
    <name type="common">European centipede</name>
    <name type="synonym">Geophilus maritimus</name>
    <dbReference type="NCBI Taxonomy" id="126957"/>
    <lineage>
        <taxon>Eukaryota</taxon>
        <taxon>Metazoa</taxon>
        <taxon>Ecdysozoa</taxon>
        <taxon>Arthropoda</taxon>
        <taxon>Myriapoda</taxon>
        <taxon>Chilopoda</taxon>
        <taxon>Pleurostigmophora</taxon>
        <taxon>Geophilomorpha</taxon>
        <taxon>Linotaeniidae</taxon>
        <taxon>Strigamia</taxon>
    </lineage>
</organism>
<evidence type="ECO:0000313" key="10">
    <source>
        <dbReference type="EnsemblMetazoa" id="SMAR004429-PA"/>
    </source>
</evidence>
<comment type="similarity">
    <text evidence="6 7">Belongs to the Vang family.</text>
</comment>
<feature type="region of interest" description="Disordered" evidence="8">
    <location>
        <begin position="54"/>
        <end position="79"/>
    </location>
</feature>
<accession>T1ITI0</accession>
<evidence type="ECO:0000256" key="3">
    <source>
        <dbReference type="ARBA" id="ARBA00022692"/>
    </source>
</evidence>
<comment type="subcellular location">
    <subcellularLocation>
        <location evidence="1">Cell membrane</location>
        <topology evidence="1">Multi-pass membrane protein</topology>
    </subcellularLocation>
</comment>
<evidence type="ECO:0000256" key="4">
    <source>
        <dbReference type="ARBA" id="ARBA00022989"/>
    </source>
</evidence>
<dbReference type="STRING" id="126957.T1ITI0"/>
<dbReference type="eggNOG" id="KOG3814">
    <property type="taxonomic scope" value="Eukaryota"/>
</dbReference>
<keyword evidence="5 7" id="KW-0472">Membrane</keyword>
<evidence type="ECO:0000256" key="6">
    <source>
        <dbReference type="ARBA" id="ARBA00025718"/>
    </source>
</evidence>
<evidence type="ECO:0000313" key="11">
    <source>
        <dbReference type="Proteomes" id="UP000014500"/>
    </source>
</evidence>
<dbReference type="Proteomes" id="UP000014500">
    <property type="component" value="Unassembled WGS sequence"/>
</dbReference>
<dbReference type="HOGENOM" id="CLU_015742_1_0_1"/>
<dbReference type="InterPro" id="IPR009539">
    <property type="entry name" value="VANGL"/>
</dbReference>
<evidence type="ECO:0000256" key="8">
    <source>
        <dbReference type="SAM" id="MobiDB-lite"/>
    </source>
</evidence>
<protein>
    <recommendedName>
        <fullName evidence="7">Vang-like protein</fullName>
    </recommendedName>
</protein>
<dbReference type="PIRSF" id="PIRSF007991">
    <property type="entry name" value="Strabismus"/>
    <property type="match status" value="1"/>
</dbReference>
<reference evidence="11" key="1">
    <citation type="submission" date="2011-05" db="EMBL/GenBank/DDBJ databases">
        <authorList>
            <person name="Richards S.R."/>
            <person name="Qu J."/>
            <person name="Jiang H."/>
            <person name="Jhangiani S.N."/>
            <person name="Agravi P."/>
            <person name="Goodspeed R."/>
            <person name="Gross S."/>
            <person name="Mandapat C."/>
            <person name="Jackson L."/>
            <person name="Mathew T."/>
            <person name="Pu L."/>
            <person name="Thornton R."/>
            <person name="Saada N."/>
            <person name="Wilczek-Boney K.B."/>
            <person name="Lee S."/>
            <person name="Kovar C."/>
            <person name="Wu Y."/>
            <person name="Scherer S.E."/>
            <person name="Worley K.C."/>
            <person name="Muzny D.M."/>
            <person name="Gibbs R."/>
        </authorList>
    </citation>
    <scope>NUCLEOTIDE SEQUENCE</scope>
    <source>
        <strain evidence="11">Brora</strain>
    </source>
</reference>
<feature type="transmembrane region" description="Helical" evidence="9">
    <location>
        <begin position="221"/>
        <end position="241"/>
    </location>
</feature>
<dbReference type="Pfam" id="PF06638">
    <property type="entry name" value="Strabismus"/>
    <property type="match status" value="1"/>
</dbReference>
<sequence>METESLRSAYTDVSSRSKKSRSHGNYKEKNIMYFDNDNGLRQLMWRLGTGSLGSRRNHHHHRNHHNRHTNRSDAGLSPYSSKVELGMNGNDIGEVIEVQILPQDDNWGDNTTVITGTSDRSFSMNDVTKIGNERDLGLSFKCQRHMGSTIAAVLSAMAFLSPVLMVALPKLDMLDWEPEQLECGPQCDGMLVSFSFKLFILMVGTWAIFFRQPKATMPRIFIFRALVLALVFIFTFSYWLFYCVRVLERKEEVIYENVVVFALSLVDSLLFIHYFAVILIELRHLQPQYFLKVVRSPDGESKCFTIGQLSIQRAAIWVLERYYCEFKIYNPYLERLPSRNRGKSAGYKVYDVDGAENETGSQGQSRAVLAANARHRDSSHNERFYEEHEYERRVQKRKARLITAAEEAFTHIKRLQEEPGPAIPMEPYEAAQAVFPSLARALQKYLRITRQQPNHTMESILQHLATCLAHDMSPKAFLEKYFNTSPVFQNDHECNREIQTWALVCDTLLSRPLQDGTLFQLRQNDVALLCSIHRLPHLNVAEEIIDPKANKFVLRLNSETSV</sequence>
<dbReference type="OMA" id="MWHREND"/>
<keyword evidence="2 7" id="KW-1003">Cell membrane</keyword>
<feature type="transmembrane region" description="Helical" evidence="9">
    <location>
        <begin position="261"/>
        <end position="282"/>
    </location>
</feature>
<evidence type="ECO:0000256" key="1">
    <source>
        <dbReference type="ARBA" id="ARBA00004651"/>
    </source>
</evidence>
<feature type="compositionally biased region" description="Polar residues" evidence="8">
    <location>
        <begin position="1"/>
        <end position="14"/>
    </location>
</feature>
<dbReference type="EnsemblMetazoa" id="SMAR004429-RA">
    <property type="protein sequence ID" value="SMAR004429-PA"/>
    <property type="gene ID" value="SMAR004429"/>
</dbReference>
<evidence type="ECO:0000256" key="5">
    <source>
        <dbReference type="ARBA" id="ARBA00023136"/>
    </source>
</evidence>
<feature type="compositionally biased region" description="Basic residues" evidence="8">
    <location>
        <begin position="55"/>
        <end position="69"/>
    </location>
</feature>
<evidence type="ECO:0000256" key="9">
    <source>
        <dbReference type="SAM" id="Phobius"/>
    </source>
</evidence>
<feature type="transmembrane region" description="Helical" evidence="9">
    <location>
        <begin position="149"/>
        <end position="169"/>
    </location>
</feature>
<name>T1ITI0_STRMM</name>
<feature type="region of interest" description="Disordered" evidence="8">
    <location>
        <begin position="1"/>
        <end position="24"/>
    </location>
</feature>
<keyword evidence="4 9" id="KW-1133">Transmembrane helix</keyword>
<dbReference type="PhylomeDB" id="T1ITI0"/>
<dbReference type="PANTHER" id="PTHR20886">
    <property type="entry name" value="VANG-LIKE PROTEIN"/>
    <property type="match status" value="1"/>
</dbReference>
<keyword evidence="3 9" id="KW-0812">Transmembrane</keyword>
<evidence type="ECO:0000256" key="2">
    <source>
        <dbReference type="ARBA" id="ARBA00022475"/>
    </source>
</evidence>
<feature type="transmembrane region" description="Helical" evidence="9">
    <location>
        <begin position="189"/>
        <end position="209"/>
    </location>
</feature>
<reference evidence="10" key="2">
    <citation type="submission" date="2015-02" db="UniProtKB">
        <authorList>
            <consortium name="EnsemblMetazoa"/>
        </authorList>
    </citation>
    <scope>IDENTIFICATION</scope>
</reference>